<dbReference type="RefSeq" id="WP_114245267.1">
    <property type="nucleotide sequence ID" value="NZ_CP027306.1"/>
</dbReference>
<dbReference type="EMBL" id="CP027306">
    <property type="protein sequence ID" value="AXE78696.1"/>
    <property type="molecule type" value="Genomic_DNA"/>
</dbReference>
<protein>
    <submittedName>
        <fullName evidence="4">Alpha/beta hydrolase</fullName>
    </submittedName>
</protein>
<feature type="compositionally biased region" description="Low complexity" evidence="2">
    <location>
        <begin position="32"/>
        <end position="56"/>
    </location>
</feature>
<accession>A0A2Z5JE92</accession>
<feature type="region of interest" description="Disordered" evidence="2">
    <location>
        <begin position="1"/>
        <end position="70"/>
    </location>
</feature>
<dbReference type="InterPro" id="IPR029058">
    <property type="entry name" value="AB_hydrolase_fold"/>
</dbReference>
<organism evidence="4 5">
    <name type="scientific">Streptomyces atratus</name>
    <dbReference type="NCBI Taxonomy" id="1893"/>
    <lineage>
        <taxon>Bacteria</taxon>
        <taxon>Bacillati</taxon>
        <taxon>Actinomycetota</taxon>
        <taxon>Actinomycetes</taxon>
        <taxon>Kitasatosporales</taxon>
        <taxon>Streptomycetaceae</taxon>
        <taxon>Streptomyces</taxon>
    </lineage>
</organism>
<dbReference type="SUPFAM" id="SSF53474">
    <property type="entry name" value="alpha/beta-Hydrolases"/>
    <property type="match status" value="1"/>
</dbReference>
<name>A0A2Z5JE92_STRAR</name>
<gene>
    <name evidence="4" type="ORF">C5746_19215</name>
</gene>
<dbReference type="AlphaFoldDB" id="A0A2Z5JE92"/>
<evidence type="ECO:0000256" key="1">
    <source>
        <dbReference type="ARBA" id="ARBA00022801"/>
    </source>
</evidence>
<dbReference type="PRINTS" id="PR00412">
    <property type="entry name" value="EPOXHYDRLASE"/>
</dbReference>
<dbReference type="Proteomes" id="UP000252698">
    <property type="component" value="Chromosome"/>
</dbReference>
<dbReference type="InterPro" id="IPR000073">
    <property type="entry name" value="AB_hydrolase_1"/>
</dbReference>
<proteinExistence type="predicted"/>
<dbReference type="KEGG" id="sata:C5746_19215"/>
<evidence type="ECO:0000256" key="2">
    <source>
        <dbReference type="SAM" id="MobiDB-lite"/>
    </source>
</evidence>
<sequence>MTVPDSSASDPVGPEGQAGPKGQVSQDGQAGPDGSSGSPGRSGPSGPSDLPSSPGPVGSGGPVRLDGPWTHRDVAANGARFHIAELGEGPLVLLLHGFPQFWWTWRHQLTALADAGFRAVAMDLRGVGGSDRTPRGYDPANLALDITGVIRSLGEPDAALVGHDMGGYLAWTAAVMRPKLVRRLVVSSMPHPRRWRSSMLSDFAQSRAGSYVWGFQRPWVPERQLVADDAALVGRLIREWSGPRTPEFPDDAAVDVYRRAMCIPSTAHCSIEPYRWMVRSLARPDGIQFNRRMKRPVRVPTLHLHGSLDPAIRTRSAAGSGEYVEAPYRWRLFDGLGHFPHEEDPGGFSAELINWLKDSEPDR</sequence>
<evidence type="ECO:0000313" key="5">
    <source>
        <dbReference type="Proteomes" id="UP000252698"/>
    </source>
</evidence>
<reference evidence="4 5" key="1">
    <citation type="journal article" date="2018" name="Front. Microbiol.">
        <title>Genome Sequencing of Streptomyces atratus SCSIOZH16 and Activation Production of Nocardamine via Metabolic Engineering.</title>
        <authorList>
            <person name="Li Y."/>
            <person name="Zhang C."/>
            <person name="Liu C."/>
            <person name="Ju J."/>
            <person name="Ma J."/>
        </authorList>
    </citation>
    <scope>NUCLEOTIDE SEQUENCE [LARGE SCALE GENOMIC DNA]</scope>
    <source>
        <strain evidence="4 5">SCSIO_ZH16</strain>
    </source>
</reference>
<evidence type="ECO:0000313" key="4">
    <source>
        <dbReference type="EMBL" id="AXE78696.1"/>
    </source>
</evidence>
<dbReference type="PRINTS" id="PR00111">
    <property type="entry name" value="ABHYDROLASE"/>
</dbReference>
<dbReference type="GO" id="GO:0016787">
    <property type="term" value="F:hydrolase activity"/>
    <property type="evidence" value="ECO:0007669"/>
    <property type="project" value="UniProtKB-KW"/>
</dbReference>
<dbReference type="InterPro" id="IPR000639">
    <property type="entry name" value="Epox_hydrolase-like"/>
</dbReference>
<dbReference type="GeneID" id="95520583"/>
<keyword evidence="1 4" id="KW-0378">Hydrolase</keyword>
<dbReference type="PANTHER" id="PTHR43329">
    <property type="entry name" value="EPOXIDE HYDROLASE"/>
    <property type="match status" value="1"/>
</dbReference>
<feature type="domain" description="AB hydrolase-1" evidence="3">
    <location>
        <begin position="92"/>
        <end position="349"/>
    </location>
</feature>
<dbReference type="Gene3D" id="3.40.50.1820">
    <property type="entry name" value="alpha/beta hydrolase"/>
    <property type="match status" value="1"/>
</dbReference>
<dbReference type="Pfam" id="PF12697">
    <property type="entry name" value="Abhydrolase_6"/>
    <property type="match status" value="1"/>
</dbReference>
<evidence type="ECO:0000259" key="3">
    <source>
        <dbReference type="Pfam" id="PF12697"/>
    </source>
</evidence>